<evidence type="ECO:0000313" key="5">
    <source>
        <dbReference type="Proteomes" id="UP000694891"/>
    </source>
</evidence>
<dbReference type="PANTHER" id="PTHR14002:SF43">
    <property type="entry name" value="DELTA-LIKE PROTEIN"/>
    <property type="match status" value="1"/>
</dbReference>
<dbReference type="InterPro" id="IPR001507">
    <property type="entry name" value="ZP_dom"/>
</dbReference>
<protein>
    <submittedName>
        <fullName evidence="6">Mucin-22-like</fullName>
    </submittedName>
</protein>
<evidence type="ECO:0000313" key="6">
    <source>
        <dbReference type="RefSeq" id="XP_008291595.1"/>
    </source>
</evidence>
<dbReference type="Pfam" id="PF23344">
    <property type="entry name" value="ZP-N"/>
    <property type="match status" value="1"/>
</dbReference>
<keyword evidence="1" id="KW-0732">Signal</keyword>
<dbReference type="GeneID" id="103365827"/>
<keyword evidence="5" id="KW-1185">Reference proteome</keyword>
<keyword evidence="2" id="KW-1015">Disulfide bond</keyword>
<accession>A0A9Y4KB71</accession>
<sequence length="477" mass="51535">MKLMFLEPHVDTEPEETDSHVSEVALVGPPGLYRTGFTSVGPLAAITVAWTRSENKLARLLPVCFAANTNSLQSEPRCVWLYQREMKALPTGTELKCGKSEMTLVLPVTSLSEINLAELQLNSPTCPVSYNSTHLTASIPLSGCGTKTVHSGNELVYTNTLKSVRPFTMVSRKPSLMLPLACRIPATLVKGPNYQISMPTETEVFGVIEVWLEIHLPGQGPLSRFTADAQFRTNNIYRGRIRRQAESETQSDVTTTASTSNTTTSSASTTTAAAIGSRIESLDLHVLSNCSVDRAEMVVSKCLESETEDFAESRPIVDQGCMMSSESFEIMTTQNNSRVYRLNMTAMELTGSTMYIRCTVNLCIATMPSAKCPDLCTRSIGHRTLIGSVFTSSYTVTSGPVSLVVTTPAPTTVTDTPTTITTTTTTTTGATLTPVINTVSVVPTTATTARAPEKSWSLITAATLTAVSIFLQKFVLH</sequence>
<dbReference type="InterPro" id="IPR042235">
    <property type="entry name" value="ZP-C_dom"/>
</dbReference>
<proteinExistence type="predicted"/>
<evidence type="ECO:0000259" key="4">
    <source>
        <dbReference type="PROSITE" id="PS51034"/>
    </source>
</evidence>
<dbReference type="PROSITE" id="PS51034">
    <property type="entry name" value="ZP_2"/>
    <property type="match status" value="1"/>
</dbReference>
<gene>
    <name evidence="6" type="primary">LOC103365827</name>
</gene>
<evidence type="ECO:0000256" key="1">
    <source>
        <dbReference type="ARBA" id="ARBA00022729"/>
    </source>
</evidence>
<dbReference type="SMART" id="SM00241">
    <property type="entry name" value="ZP"/>
    <property type="match status" value="1"/>
</dbReference>
<dbReference type="PANTHER" id="PTHR14002">
    <property type="entry name" value="ENDOGLIN/TGF-BETA RECEPTOR TYPE III"/>
    <property type="match status" value="1"/>
</dbReference>
<dbReference type="InterPro" id="IPR055356">
    <property type="entry name" value="ZP-N"/>
</dbReference>
<feature type="region of interest" description="Disordered" evidence="3">
    <location>
        <begin position="239"/>
        <end position="269"/>
    </location>
</feature>
<evidence type="ECO:0000256" key="3">
    <source>
        <dbReference type="SAM" id="MobiDB-lite"/>
    </source>
</evidence>
<dbReference type="Gene3D" id="2.60.40.3210">
    <property type="entry name" value="Zona pellucida, ZP-N domain"/>
    <property type="match status" value="1"/>
</dbReference>
<dbReference type="RefSeq" id="XP_008291595.1">
    <property type="nucleotide sequence ID" value="XM_008293373.1"/>
</dbReference>
<organism evidence="5 6">
    <name type="scientific">Stegastes partitus</name>
    <name type="common">bicolor damselfish</name>
    <dbReference type="NCBI Taxonomy" id="144197"/>
    <lineage>
        <taxon>Eukaryota</taxon>
        <taxon>Metazoa</taxon>
        <taxon>Chordata</taxon>
        <taxon>Craniata</taxon>
        <taxon>Vertebrata</taxon>
        <taxon>Euteleostomi</taxon>
        <taxon>Actinopterygii</taxon>
        <taxon>Neopterygii</taxon>
        <taxon>Teleostei</taxon>
        <taxon>Neoteleostei</taxon>
        <taxon>Acanthomorphata</taxon>
        <taxon>Ovalentaria</taxon>
        <taxon>Pomacentridae</taxon>
        <taxon>Stegastes</taxon>
    </lineage>
</organism>
<dbReference type="Proteomes" id="UP000694891">
    <property type="component" value="Unplaced"/>
</dbReference>
<name>A0A9Y4KB71_9TELE</name>
<dbReference type="Gene3D" id="2.60.40.4100">
    <property type="entry name" value="Zona pellucida, ZP-C domain"/>
    <property type="match status" value="1"/>
</dbReference>
<feature type="domain" description="ZP" evidence="4">
    <location>
        <begin position="96"/>
        <end position="379"/>
    </location>
</feature>
<dbReference type="AlphaFoldDB" id="A0A9Y4KB71"/>
<reference evidence="6" key="1">
    <citation type="submission" date="2025-08" db="UniProtKB">
        <authorList>
            <consortium name="RefSeq"/>
        </authorList>
    </citation>
    <scope>IDENTIFICATION</scope>
</reference>
<feature type="compositionally biased region" description="Low complexity" evidence="3">
    <location>
        <begin position="254"/>
        <end position="269"/>
    </location>
</feature>
<evidence type="ECO:0000256" key="2">
    <source>
        <dbReference type="ARBA" id="ARBA00023157"/>
    </source>
</evidence>